<dbReference type="Proteomes" id="UP000386847">
    <property type="component" value="Chromosome"/>
</dbReference>
<dbReference type="PANTHER" id="PTHR30363">
    <property type="entry name" value="HTH-TYPE TRANSCRIPTIONAL REGULATOR SRLR-RELATED"/>
    <property type="match status" value="1"/>
</dbReference>
<dbReference type="InterPro" id="IPR001034">
    <property type="entry name" value="DeoR_HTH"/>
</dbReference>
<dbReference type="SUPFAM" id="SSF100950">
    <property type="entry name" value="NagB/RpiA/CoA transferase-like"/>
    <property type="match status" value="1"/>
</dbReference>
<evidence type="ECO:0000313" key="6">
    <source>
        <dbReference type="EMBL" id="QGF23261.1"/>
    </source>
</evidence>
<evidence type="ECO:0000259" key="5">
    <source>
        <dbReference type="PROSITE" id="PS51000"/>
    </source>
</evidence>
<dbReference type="SMART" id="SM01134">
    <property type="entry name" value="DeoRC"/>
    <property type="match status" value="1"/>
</dbReference>
<evidence type="ECO:0000256" key="1">
    <source>
        <dbReference type="ARBA" id="ARBA00023015"/>
    </source>
</evidence>
<keyword evidence="1" id="KW-0805">Transcription regulation</keyword>
<feature type="domain" description="HTH deoR-type" evidence="5">
    <location>
        <begin position="32"/>
        <end position="87"/>
    </location>
</feature>
<dbReference type="InterPro" id="IPR036390">
    <property type="entry name" value="WH_DNA-bd_sf"/>
</dbReference>
<dbReference type="SMART" id="SM00420">
    <property type="entry name" value="HTH_DEOR"/>
    <property type="match status" value="1"/>
</dbReference>
<evidence type="ECO:0000256" key="4">
    <source>
        <dbReference type="SAM" id="MobiDB-lite"/>
    </source>
</evidence>
<dbReference type="Gene3D" id="3.40.50.1360">
    <property type="match status" value="1"/>
</dbReference>
<evidence type="ECO:0000256" key="3">
    <source>
        <dbReference type="ARBA" id="ARBA00023163"/>
    </source>
</evidence>
<dbReference type="Pfam" id="PF08220">
    <property type="entry name" value="HTH_DeoR"/>
    <property type="match status" value="1"/>
</dbReference>
<dbReference type="InterPro" id="IPR018356">
    <property type="entry name" value="Tscrpt_reg_HTH_DeoR_CS"/>
</dbReference>
<organism evidence="6 7">
    <name type="scientific">Raineyella fluvialis</name>
    <dbReference type="NCBI Taxonomy" id="2662261"/>
    <lineage>
        <taxon>Bacteria</taxon>
        <taxon>Bacillati</taxon>
        <taxon>Actinomycetota</taxon>
        <taxon>Actinomycetes</taxon>
        <taxon>Propionibacteriales</taxon>
        <taxon>Propionibacteriaceae</taxon>
        <taxon>Raineyella</taxon>
    </lineage>
</organism>
<evidence type="ECO:0000256" key="2">
    <source>
        <dbReference type="ARBA" id="ARBA00023125"/>
    </source>
</evidence>
<dbReference type="PROSITE" id="PS00894">
    <property type="entry name" value="HTH_DEOR_1"/>
    <property type="match status" value="1"/>
</dbReference>
<dbReference type="KEGG" id="rain:Rai3103_05830"/>
<keyword evidence="3" id="KW-0804">Transcription</keyword>
<proteinExistence type="predicted"/>
<keyword evidence="2" id="KW-0238">DNA-binding</keyword>
<reference evidence="6 7" key="1">
    <citation type="submission" date="2019-10" db="EMBL/GenBank/DDBJ databases">
        <title>Genomic analysis of Raineyella sp. CBA3103.</title>
        <authorList>
            <person name="Roh S.W."/>
        </authorList>
    </citation>
    <scope>NUCLEOTIDE SEQUENCE [LARGE SCALE GENOMIC DNA]</scope>
    <source>
        <strain evidence="6 7">CBA3103</strain>
    </source>
</reference>
<dbReference type="EMBL" id="CP045725">
    <property type="protein sequence ID" value="QGF23261.1"/>
    <property type="molecule type" value="Genomic_DNA"/>
</dbReference>
<dbReference type="SUPFAM" id="SSF46785">
    <property type="entry name" value="Winged helix' DNA-binding domain"/>
    <property type="match status" value="1"/>
</dbReference>
<keyword evidence="7" id="KW-1185">Reference proteome</keyword>
<dbReference type="InterPro" id="IPR036388">
    <property type="entry name" value="WH-like_DNA-bd_sf"/>
</dbReference>
<name>A0A5Q2FA54_9ACTN</name>
<dbReference type="AlphaFoldDB" id="A0A5Q2FA54"/>
<accession>A0A5Q2FA54</accession>
<dbReference type="PROSITE" id="PS51000">
    <property type="entry name" value="HTH_DEOR_2"/>
    <property type="match status" value="1"/>
</dbReference>
<dbReference type="PANTHER" id="PTHR30363:SF44">
    <property type="entry name" value="AGA OPERON TRANSCRIPTIONAL REPRESSOR-RELATED"/>
    <property type="match status" value="1"/>
</dbReference>
<dbReference type="InterPro" id="IPR037171">
    <property type="entry name" value="NagB/RpiA_transferase-like"/>
</dbReference>
<sequence>MSRPSTPPGRRMSTPHAADDQPARTARRDVRGDKRRARIVELVSTGANVAVADLAEQFGVSLATIRRDLSDLEERKILTRTYGGAALARPRAELDMLQRGQAHAGTKRAIGARAAGMVEDDDLIILDAGSTTEQVALALDNRPVTVVTNGLRIIVRLVASDNVKVLVLGGSLRGFNETIHGADAEAMLRRVYARYAFVGADAIHPRRGVASRTYEQARLKSLMMESAAEVVVVSDSSKLGDSSFNHWSPMPPRWTLITDQEADPAVLESLRGTGADVVLCGPEGA</sequence>
<feature type="region of interest" description="Disordered" evidence="4">
    <location>
        <begin position="1"/>
        <end position="32"/>
    </location>
</feature>
<dbReference type="GO" id="GO:0003700">
    <property type="term" value="F:DNA-binding transcription factor activity"/>
    <property type="evidence" value="ECO:0007669"/>
    <property type="project" value="InterPro"/>
</dbReference>
<dbReference type="GO" id="GO:0003677">
    <property type="term" value="F:DNA binding"/>
    <property type="evidence" value="ECO:0007669"/>
    <property type="project" value="UniProtKB-KW"/>
</dbReference>
<dbReference type="InterPro" id="IPR050313">
    <property type="entry name" value="Carb_Metab_HTH_regulators"/>
</dbReference>
<gene>
    <name evidence="6" type="ORF">Rai3103_05830</name>
</gene>
<evidence type="ECO:0000313" key="7">
    <source>
        <dbReference type="Proteomes" id="UP000386847"/>
    </source>
</evidence>
<dbReference type="Gene3D" id="1.10.10.10">
    <property type="entry name" value="Winged helix-like DNA-binding domain superfamily/Winged helix DNA-binding domain"/>
    <property type="match status" value="1"/>
</dbReference>
<dbReference type="Pfam" id="PF00455">
    <property type="entry name" value="DeoRC"/>
    <property type="match status" value="1"/>
</dbReference>
<protein>
    <submittedName>
        <fullName evidence="6">DeoR family transcriptional regulator</fullName>
    </submittedName>
</protein>
<dbReference type="PRINTS" id="PR00037">
    <property type="entry name" value="HTHLACR"/>
</dbReference>
<feature type="compositionally biased region" description="Basic and acidic residues" evidence="4">
    <location>
        <begin position="17"/>
        <end position="32"/>
    </location>
</feature>
<dbReference type="InterPro" id="IPR014036">
    <property type="entry name" value="DeoR-like_C"/>
</dbReference>